<gene>
    <name evidence="6" type="ORF">GCM10010990_34970</name>
</gene>
<sequence length="72" mass="7994">MEQHDHIKWLLRTKGTSLSEIAKSLGLSPTGVTQVSKGRARSKRVENAIAEATGLKPSQLWPEKYPQHAETN</sequence>
<keyword evidence="3" id="KW-0238">DNA-binding</keyword>
<evidence type="ECO:0000313" key="6">
    <source>
        <dbReference type="EMBL" id="GGD82015.1"/>
    </source>
</evidence>
<keyword evidence="2" id="KW-0805">Transcription regulation</keyword>
<proteinExistence type="inferred from homology"/>
<dbReference type="Pfam" id="PF13693">
    <property type="entry name" value="HTH_35"/>
    <property type="match status" value="1"/>
</dbReference>
<evidence type="ECO:0000256" key="2">
    <source>
        <dbReference type="ARBA" id="ARBA00023015"/>
    </source>
</evidence>
<dbReference type="GO" id="GO:0003677">
    <property type="term" value="F:DNA binding"/>
    <property type="evidence" value="ECO:0007669"/>
    <property type="project" value="UniProtKB-KW"/>
</dbReference>
<reference evidence="6" key="1">
    <citation type="journal article" date="2014" name="Int. J. Syst. Evol. Microbiol.">
        <title>Complete genome sequence of Corynebacterium casei LMG S-19264T (=DSM 44701T), isolated from a smear-ripened cheese.</title>
        <authorList>
            <consortium name="US DOE Joint Genome Institute (JGI-PGF)"/>
            <person name="Walter F."/>
            <person name="Albersmeier A."/>
            <person name="Kalinowski J."/>
            <person name="Ruckert C."/>
        </authorList>
    </citation>
    <scope>NUCLEOTIDE SEQUENCE</scope>
    <source>
        <strain evidence="6">CGMCC 1.15360</strain>
    </source>
</reference>
<dbReference type="InterPro" id="IPR038722">
    <property type="entry name" value="Ner_HTH_dom"/>
</dbReference>
<accession>A0A917DYE6</accession>
<dbReference type="AlphaFoldDB" id="A0A917DYE6"/>
<comment type="caution">
    <text evidence="6">The sequence shown here is derived from an EMBL/GenBank/DDBJ whole genome shotgun (WGS) entry which is preliminary data.</text>
</comment>
<dbReference type="InterPro" id="IPR010982">
    <property type="entry name" value="Lambda_DNA-bd_dom_sf"/>
</dbReference>
<dbReference type="EMBL" id="BMIP01000011">
    <property type="protein sequence ID" value="GGD82015.1"/>
    <property type="molecule type" value="Genomic_DNA"/>
</dbReference>
<feature type="domain" description="Ner winged helix-turn-helix DNA-binding" evidence="5">
    <location>
        <begin position="5"/>
        <end position="69"/>
    </location>
</feature>
<name>A0A917DYE6_9SPHN</name>
<evidence type="ECO:0000256" key="1">
    <source>
        <dbReference type="ARBA" id="ARBA00006157"/>
    </source>
</evidence>
<evidence type="ECO:0000259" key="5">
    <source>
        <dbReference type="Pfam" id="PF13693"/>
    </source>
</evidence>
<dbReference type="OrthoDB" id="5405994at2"/>
<dbReference type="SUPFAM" id="SSF47413">
    <property type="entry name" value="lambda repressor-like DNA-binding domains"/>
    <property type="match status" value="1"/>
</dbReference>
<dbReference type="RefSeq" id="WP_082922038.1">
    <property type="nucleotide sequence ID" value="NZ_BMIP01000011.1"/>
</dbReference>
<comment type="similarity">
    <text evidence="1">Belongs to the ner transcriptional regulatory family.</text>
</comment>
<dbReference type="Proteomes" id="UP000612349">
    <property type="component" value="Unassembled WGS sequence"/>
</dbReference>
<organism evidence="6 7">
    <name type="scientific">Croceicoccus mobilis</name>
    <dbReference type="NCBI Taxonomy" id="1703339"/>
    <lineage>
        <taxon>Bacteria</taxon>
        <taxon>Pseudomonadati</taxon>
        <taxon>Pseudomonadota</taxon>
        <taxon>Alphaproteobacteria</taxon>
        <taxon>Sphingomonadales</taxon>
        <taxon>Erythrobacteraceae</taxon>
        <taxon>Croceicoccus</taxon>
    </lineage>
</organism>
<evidence type="ECO:0000313" key="7">
    <source>
        <dbReference type="Proteomes" id="UP000612349"/>
    </source>
</evidence>
<protein>
    <recommendedName>
        <fullName evidence="5">Ner winged helix-turn-helix DNA-binding domain-containing protein</fullName>
    </recommendedName>
</protein>
<dbReference type="Gene3D" id="1.10.260.40">
    <property type="entry name" value="lambda repressor-like DNA-binding domains"/>
    <property type="match status" value="1"/>
</dbReference>
<keyword evidence="7" id="KW-1185">Reference proteome</keyword>
<reference evidence="6" key="2">
    <citation type="submission" date="2020-09" db="EMBL/GenBank/DDBJ databases">
        <authorList>
            <person name="Sun Q."/>
            <person name="Zhou Y."/>
        </authorList>
    </citation>
    <scope>NUCLEOTIDE SEQUENCE</scope>
    <source>
        <strain evidence="6">CGMCC 1.15360</strain>
    </source>
</reference>
<evidence type="ECO:0000256" key="3">
    <source>
        <dbReference type="ARBA" id="ARBA00023125"/>
    </source>
</evidence>
<evidence type="ECO:0000256" key="4">
    <source>
        <dbReference type="ARBA" id="ARBA00023163"/>
    </source>
</evidence>
<keyword evidence="4" id="KW-0804">Transcription</keyword>